<dbReference type="InterPro" id="IPR022139">
    <property type="entry name" value="Fam-L/Fam-M-like_plasmodium"/>
</dbReference>
<dbReference type="Pfam" id="PF12420">
    <property type="entry name" value="DUF3671"/>
    <property type="match status" value="1"/>
</dbReference>
<evidence type="ECO:0000313" key="2">
    <source>
        <dbReference type="EMBL" id="CAG9480255.1"/>
    </source>
</evidence>
<evidence type="ECO:0000256" key="1">
    <source>
        <dbReference type="SAM" id="Phobius"/>
    </source>
</evidence>
<sequence length="251" mass="29536">MINFHSFIKIVTFISLTWMYICNNDVFCFIKILKKECQQYETINMRHFRLLAINNGIPKELEYASCGNAFSYDKYKKLKMKKEDLSTYKRLKREGLNDLEIYKKSFQCKYNKKNGLAKLDCHCEKKIFDKLDVIRLLAKNMKDDKKCFKKVCKRYGIPFGLTIIFFFAVGIINILNICGVKCFYSVTQNPDTSFYVGYSILLYVLPIIIFLVLSYIAIKIKKYDRLLKGKVEGKMIAKEISCYYDDVFNST</sequence>
<accession>A0A8S4HD10</accession>
<protein>
    <submittedName>
        <fullName evidence="2">(malaria parasite P. vivax) hypothetical protein</fullName>
    </submittedName>
</protein>
<keyword evidence="1" id="KW-0472">Membrane</keyword>
<comment type="caution">
    <text evidence="2">The sequence shown here is derived from an EMBL/GenBank/DDBJ whole genome shotgun (WGS) entry which is preliminary data.</text>
</comment>
<proteinExistence type="predicted"/>
<dbReference type="AlphaFoldDB" id="A0A8S4HD10"/>
<keyword evidence="1" id="KW-0812">Transmembrane</keyword>
<feature type="transmembrane region" description="Helical" evidence="1">
    <location>
        <begin position="6"/>
        <end position="30"/>
    </location>
</feature>
<evidence type="ECO:0000313" key="3">
    <source>
        <dbReference type="Proteomes" id="UP000779233"/>
    </source>
</evidence>
<name>A0A8S4HD10_PLAVI</name>
<dbReference type="Proteomes" id="UP000779233">
    <property type="component" value="Unassembled WGS sequence"/>
</dbReference>
<gene>
    <name evidence="2" type="ORF">PVW1_070006300</name>
</gene>
<dbReference type="EMBL" id="CAJZCX010000011">
    <property type="protein sequence ID" value="CAG9480255.1"/>
    <property type="molecule type" value="Genomic_DNA"/>
</dbReference>
<keyword evidence="1" id="KW-1133">Transmembrane helix</keyword>
<organism evidence="2 3">
    <name type="scientific">Plasmodium vivax</name>
    <name type="common">malaria parasite P. vivax</name>
    <dbReference type="NCBI Taxonomy" id="5855"/>
    <lineage>
        <taxon>Eukaryota</taxon>
        <taxon>Sar</taxon>
        <taxon>Alveolata</taxon>
        <taxon>Apicomplexa</taxon>
        <taxon>Aconoidasida</taxon>
        <taxon>Haemosporida</taxon>
        <taxon>Plasmodiidae</taxon>
        <taxon>Plasmodium</taxon>
        <taxon>Plasmodium (Plasmodium)</taxon>
    </lineage>
</organism>
<reference evidence="2" key="1">
    <citation type="submission" date="2021-09" db="EMBL/GenBank/DDBJ databases">
        <authorList>
            <consortium name="Pathogen Informatics"/>
        </authorList>
    </citation>
    <scope>NUCLEOTIDE SEQUENCE</scope>
    <source>
        <strain evidence="2">PvW1</strain>
    </source>
</reference>
<feature type="transmembrane region" description="Helical" evidence="1">
    <location>
        <begin position="195"/>
        <end position="218"/>
    </location>
</feature>
<dbReference type="VEuPathDB" id="PlasmoDB:PVPAM_030030200"/>
<feature type="transmembrane region" description="Helical" evidence="1">
    <location>
        <begin position="155"/>
        <end position="175"/>
    </location>
</feature>